<feature type="domain" description="URB1 central HEAT repeat" evidence="4">
    <location>
        <begin position="647"/>
        <end position="822"/>
    </location>
</feature>
<sequence>MSRNQQVGRERAQKRPNPDQNAQKVFQISSADDIRRSLRKQEGSEVTEALIALRNKFSVKPAESVSPQDERLLLAKQWMDVTPGAQDVFEIWEKLNPHQMSSLALPVSLLSSILVLLSVHFTNHSHGLPIIKTLLSPPWMRRLTSYLGGSHNELILVTVRLLNAISAFGGGRERKSLLDVFPWETKSLPKLLYMRRRGKNDDQVDMLSRPDIRTWYILLILSFVDQHTPTIVKTAFLEQHREVFLAIFKGLVQDSYVVARKILEVCWAGLWSDPKIRRTLKIGLFNEITISHLLKLYDHTGAESSGPEHIPADLVHHFLLAICTRPGIGICFKDRGWYPRESEDVLEADDERSARRGGKIYNKILSNVLKNLKVNEDSRQQELASKIMLACPELVAGYWSGAALTLEPRLSSKWVANIAFFGTVLSQPVPSSSFMLPDSDLYQPSPPPLYNILENILPSVNTKPHLSKGLKSPSHLVQHCTALALAKCLMKYAEVINSFHAVQVALEEDEEDGQWSKRRRDLEKEVRRRVPEFQVIIAFSQQKYQAVNSPKVTFLAESAQRLLWLYQRCLPSLVAEARFDVGKLLQDFVDTSWTMSDSSEEDSKLPGALALRTMKQLHVLRLLKASDQFTWSGKMGKQALVALYLYVLLKTFSTTRIDALRDTLQALLRQILSESIMFQQDQNEVDLWLASFPTTRRAPDSRSPDGTPLTDETDAVIIFLDDCVQRFLKTPYRYFEKMQELAEPEPTEPRNDTIHALDYRDEPPSSLLMVVLEQIGAKINGKLLSPSDSLAIVTFIRKLLFRLSGKQQDLSFLIAVSDKVDAIVQPGNLFANYPSITSAMRSEVSVIHTCLHRPEELSFLDRSEDATIVQDFLHEIEQGSAPASMMSRALIAFKLIDLVRLTNHRFRTSEIARLTNAIEHLHKPALAEFFAVMHPAEHILWKGADVVSRYDELCQQLEFGWLFIQSNSSDLSSVQCRDTLVNLLFSRSTSHLEVERAICMIVHGITSSEDREQLQSDLLLLLASIMKKASAMLQIADMSALKERVFVQLQFNINHVLMIILTGLHVFVEASLDSTCPEDRMLVADISTHWLALFRTNILSEEQKHLTSMKLWIRYVEPEGLFDLLAFIGRTVSHAADPRVLEILEAILVNLKSGTTSSVSELALKDQVTQLLALRPLVPESDNLESMIASAIVWHLPLCHDGLPFSPDNSSGTGLDSITSWSRARWKRHSNISLTNAMSQFLDQKCWTDYTPKIISAFLYTDPSARKVFSSWLTADACTALSDGHLATVIRAFLDSDDRENDISGELDNEALATAFVRLLPEDGRSGELRRICCYCTSALIAYHSSKRSDLLSLFQQKLSSSPLAYQVPDLMAIVDQLLAQDIELGGITVDVLDRSLHWAVRYLSEYDSPDEEGRQQLRLLKTLVSSQGSAKPHLMEPVLTVIIQNRLSDIDVSELAAVLVQGTSLKPAVVNRLLQSILHHPHFFKLTASESANTTLRSSIIRLLYVLFNLHPTNTCQPSHVEPLVHIYRGTLSYSDSMLLSIFKLFEGQRKTSVSSILARWSPSMDVSASTSLQAVQNMDPIQMLRTCLAYPTCRRFAEEDNEDMAYRPSTDEQIYDPPFVISLFGHMLSQNPPASAMAWVEVFRTNVVCLLIRSLSSKDAGIREASLCHIAGLWRCLEVADMQEKPQVMHILHLLKDTFPLTPNEPPKRLPSYTSLMLLHAMKGIFYPSNFIYPMTARFLLQRPEVDITDVPMLYNMLYSSSDDWKKERGWIIRFLSDGMMSTEDWRVLKRRHTWDLLASLFQSSEKDQALRHGILEVLANITCNMQATTSLILKSSLLTWIEMQLQVCKSKESLAWVKILENILVTVNASRLDTATNGEWRFVLSRCLLLVLQDAVFGSTLSAFASAASVILRLSVLPGKSNPHLPSLITRAVYCLEKLETTITYDQDVDKTISRCRTRIPLPPYPARGFHDVPHVDDPLDIWGKAVETLWQASMSLDEKTSAWDALTSRLLIWRSMVGEEISPVGEWARREVVCNLRR</sequence>
<dbReference type="InterPro" id="IPR039844">
    <property type="entry name" value="URB1"/>
</dbReference>
<dbReference type="Pfam" id="PF16201">
    <property type="entry name" value="NopRA1"/>
    <property type="match status" value="1"/>
</dbReference>
<evidence type="ECO:0000259" key="2">
    <source>
        <dbReference type="Pfam" id="PF11707"/>
    </source>
</evidence>
<dbReference type="InterPro" id="IPR016024">
    <property type="entry name" value="ARM-type_fold"/>
</dbReference>
<dbReference type="PANTHER" id="PTHR13500">
    <property type="entry name" value="NUCLEOLAR PRERIBOSOMAL-ASSOCIATED PROTEIN 1"/>
    <property type="match status" value="1"/>
</dbReference>
<accession>F8PFA2</accession>
<name>F8PFA2_SERL3</name>
<gene>
    <name evidence="5" type="ORF">SERLA73DRAFT_100441</name>
</gene>
<dbReference type="GO" id="GO:0000463">
    <property type="term" value="P:maturation of LSU-rRNA from tricistronic rRNA transcript (SSU-rRNA, 5.8S rRNA, LSU-rRNA)"/>
    <property type="evidence" value="ECO:0007669"/>
    <property type="project" value="TreeGrafter"/>
</dbReference>
<feature type="domain" description="URB1 N-terminal" evidence="2">
    <location>
        <begin position="86"/>
        <end position="417"/>
    </location>
</feature>
<feature type="domain" description="URB1 C-terminal" evidence="3">
    <location>
        <begin position="1651"/>
        <end position="1843"/>
    </location>
</feature>
<dbReference type="InParanoid" id="F8PFA2"/>
<dbReference type="EMBL" id="GL945474">
    <property type="protein sequence ID" value="EGO04208.1"/>
    <property type="molecule type" value="Genomic_DNA"/>
</dbReference>
<evidence type="ECO:0000313" key="6">
    <source>
        <dbReference type="Proteomes" id="UP000008063"/>
    </source>
</evidence>
<dbReference type="InterPro" id="IPR021714">
    <property type="entry name" value="URB1_N"/>
</dbReference>
<organism evidence="6">
    <name type="scientific">Serpula lacrymans var. lacrymans (strain S7.3)</name>
    <name type="common">Dry rot fungus</name>
    <dbReference type="NCBI Taxonomy" id="936435"/>
    <lineage>
        <taxon>Eukaryota</taxon>
        <taxon>Fungi</taxon>
        <taxon>Dikarya</taxon>
        <taxon>Basidiomycota</taxon>
        <taxon>Agaricomycotina</taxon>
        <taxon>Agaricomycetes</taxon>
        <taxon>Agaricomycetidae</taxon>
        <taxon>Boletales</taxon>
        <taxon>Coniophorineae</taxon>
        <taxon>Serpulaceae</taxon>
        <taxon>Serpula</taxon>
    </lineage>
</organism>
<dbReference type="OrthoDB" id="72892at2759"/>
<dbReference type="InterPro" id="IPR059018">
    <property type="entry name" value="HEAT_URB1"/>
</dbReference>
<evidence type="ECO:0008006" key="7">
    <source>
        <dbReference type="Google" id="ProtNLM"/>
    </source>
</evidence>
<dbReference type="Proteomes" id="UP000008063">
    <property type="component" value="Unassembled WGS sequence"/>
</dbReference>
<keyword evidence="6" id="KW-1185">Reference proteome</keyword>
<dbReference type="Pfam" id="PF11707">
    <property type="entry name" value="Npa1"/>
    <property type="match status" value="1"/>
</dbReference>
<dbReference type="SUPFAM" id="SSF48371">
    <property type="entry name" value="ARM repeat"/>
    <property type="match status" value="1"/>
</dbReference>
<dbReference type="OMA" id="VVWVWQS"/>
<feature type="compositionally biased region" description="Basic and acidic residues" evidence="1">
    <location>
        <begin position="8"/>
        <end position="17"/>
    </location>
</feature>
<evidence type="ECO:0000259" key="4">
    <source>
        <dbReference type="Pfam" id="PF26140"/>
    </source>
</evidence>
<dbReference type="STRING" id="936435.F8PFA2"/>
<dbReference type="FunCoup" id="F8PFA2">
    <property type="interactions" value="94"/>
</dbReference>
<dbReference type="HOGENOM" id="CLU_001591_0_0_1"/>
<dbReference type="InterPro" id="IPR032436">
    <property type="entry name" value="URB1_C"/>
</dbReference>
<dbReference type="GO" id="GO:0000466">
    <property type="term" value="P:maturation of 5.8S rRNA from tricistronic rRNA transcript (SSU-rRNA, 5.8S rRNA, LSU-rRNA)"/>
    <property type="evidence" value="ECO:0007669"/>
    <property type="project" value="TreeGrafter"/>
</dbReference>
<evidence type="ECO:0000256" key="1">
    <source>
        <dbReference type="SAM" id="MobiDB-lite"/>
    </source>
</evidence>
<dbReference type="eggNOG" id="KOG1791">
    <property type="taxonomic scope" value="Eukaryota"/>
</dbReference>
<reference evidence="6" key="1">
    <citation type="journal article" date="2011" name="Science">
        <title>The plant cell wall-decomposing machinery underlies the functional diversity of forest fungi.</title>
        <authorList>
            <person name="Eastwood D.C."/>
            <person name="Floudas D."/>
            <person name="Binder M."/>
            <person name="Majcherczyk A."/>
            <person name="Schneider P."/>
            <person name="Aerts A."/>
            <person name="Asiegbu F.O."/>
            <person name="Baker S.E."/>
            <person name="Barry K."/>
            <person name="Bendiksby M."/>
            <person name="Blumentritt M."/>
            <person name="Coutinho P.M."/>
            <person name="Cullen D."/>
            <person name="de Vries R.P."/>
            <person name="Gathman A."/>
            <person name="Goodell B."/>
            <person name="Henrissat B."/>
            <person name="Ihrmark K."/>
            <person name="Kauserud H."/>
            <person name="Kohler A."/>
            <person name="LaButti K."/>
            <person name="Lapidus A."/>
            <person name="Lavin J.L."/>
            <person name="Lee Y.-H."/>
            <person name="Lindquist E."/>
            <person name="Lilly W."/>
            <person name="Lucas S."/>
            <person name="Morin E."/>
            <person name="Murat C."/>
            <person name="Oguiza J.A."/>
            <person name="Park J."/>
            <person name="Pisabarro A.G."/>
            <person name="Riley R."/>
            <person name="Rosling A."/>
            <person name="Salamov A."/>
            <person name="Schmidt O."/>
            <person name="Schmutz J."/>
            <person name="Skrede I."/>
            <person name="Stenlid J."/>
            <person name="Wiebenga A."/>
            <person name="Xie X."/>
            <person name="Kuees U."/>
            <person name="Hibbett D.S."/>
            <person name="Hoffmeister D."/>
            <person name="Hoegberg N."/>
            <person name="Martin F."/>
            <person name="Grigoriev I.V."/>
            <person name="Watkinson S.C."/>
        </authorList>
    </citation>
    <scope>NUCLEOTIDE SEQUENCE [LARGE SCALE GENOMIC DNA]</scope>
    <source>
        <strain evidence="6">strain S7.3</strain>
    </source>
</reference>
<feature type="region of interest" description="Disordered" evidence="1">
    <location>
        <begin position="1"/>
        <end position="26"/>
    </location>
</feature>
<dbReference type="GO" id="GO:0005730">
    <property type="term" value="C:nucleolus"/>
    <property type="evidence" value="ECO:0007669"/>
    <property type="project" value="TreeGrafter"/>
</dbReference>
<protein>
    <recommendedName>
        <fullName evidence="7">Nucleolar pre-ribosomal-associated protein 1 C-terminal domain-containing protein</fullName>
    </recommendedName>
</protein>
<evidence type="ECO:0000313" key="5">
    <source>
        <dbReference type="EMBL" id="EGO04208.1"/>
    </source>
</evidence>
<dbReference type="PANTHER" id="PTHR13500:SF0">
    <property type="entry name" value="NUCLEOLAR PRE-RIBOSOMAL-ASSOCIATED PROTEIN 1"/>
    <property type="match status" value="1"/>
</dbReference>
<evidence type="ECO:0000259" key="3">
    <source>
        <dbReference type="Pfam" id="PF16201"/>
    </source>
</evidence>
<dbReference type="Pfam" id="PF26140">
    <property type="entry name" value="HEAT_URB1"/>
    <property type="match status" value="1"/>
</dbReference>
<proteinExistence type="predicted"/>